<dbReference type="SMART" id="SM00065">
    <property type="entry name" value="GAF"/>
    <property type="match status" value="1"/>
</dbReference>
<comment type="catalytic activity">
    <reaction evidence="1">
        <text>ATP + protein L-histidine = ADP + protein N-phospho-L-histidine.</text>
        <dbReference type="EC" id="2.7.13.3"/>
    </reaction>
</comment>
<keyword evidence="4 12" id="KW-0808">Transferase</keyword>
<dbReference type="GO" id="GO:0000155">
    <property type="term" value="F:phosphorelay sensor kinase activity"/>
    <property type="evidence" value="ECO:0007669"/>
    <property type="project" value="InterPro"/>
</dbReference>
<dbReference type="InterPro" id="IPR029016">
    <property type="entry name" value="GAF-like_dom_sf"/>
</dbReference>
<dbReference type="PRINTS" id="PR00344">
    <property type="entry name" value="BCTRLSENSOR"/>
</dbReference>
<gene>
    <name evidence="12" type="primary">zraS_6</name>
    <name evidence="12" type="ORF">K227x_48240</name>
</gene>
<evidence type="ECO:0000259" key="10">
    <source>
        <dbReference type="PROSITE" id="PS50006"/>
    </source>
</evidence>
<dbReference type="SUPFAM" id="SSF55781">
    <property type="entry name" value="GAF domain-like"/>
    <property type="match status" value="1"/>
</dbReference>
<dbReference type="Pfam" id="PF00512">
    <property type="entry name" value="HisKA"/>
    <property type="match status" value="1"/>
</dbReference>
<evidence type="ECO:0000313" key="13">
    <source>
        <dbReference type="Proteomes" id="UP000318538"/>
    </source>
</evidence>
<dbReference type="SUPFAM" id="SSF55874">
    <property type="entry name" value="ATPase domain of HSP90 chaperone/DNA topoisomerase II/histidine kinase"/>
    <property type="match status" value="1"/>
</dbReference>
<dbReference type="InterPro" id="IPR036890">
    <property type="entry name" value="HATPase_C_sf"/>
</dbReference>
<accession>A0A517NH10</accession>
<dbReference type="InterPro" id="IPR008984">
    <property type="entry name" value="SMAD_FHA_dom_sf"/>
</dbReference>
<dbReference type="EMBL" id="CP036525">
    <property type="protein sequence ID" value="QDT06414.1"/>
    <property type="molecule type" value="Genomic_DNA"/>
</dbReference>
<reference evidence="12 13" key="1">
    <citation type="submission" date="2019-02" db="EMBL/GenBank/DDBJ databases">
        <title>Deep-cultivation of Planctomycetes and their phenomic and genomic characterization uncovers novel biology.</title>
        <authorList>
            <person name="Wiegand S."/>
            <person name="Jogler M."/>
            <person name="Boedeker C."/>
            <person name="Pinto D."/>
            <person name="Vollmers J."/>
            <person name="Rivas-Marin E."/>
            <person name="Kohn T."/>
            <person name="Peeters S.H."/>
            <person name="Heuer A."/>
            <person name="Rast P."/>
            <person name="Oberbeckmann S."/>
            <person name="Bunk B."/>
            <person name="Jeske O."/>
            <person name="Meyerdierks A."/>
            <person name="Storesund J.E."/>
            <person name="Kallscheuer N."/>
            <person name="Luecker S."/>
            <person name="Lage O.M."/>
            <person name="Pohl T."/>
            <person name="Merkel B.J."/>
            <person name="Hornburger P."/>
            <person name="Mueller R.-W."/>
            <person name="Bruemmer F."/>
            <person name="Labrenz M."/>
            <person name="Spormann A.M."/>
            <person name="Op den Camp H."/>
            <person name="Overmann J."/>
            <person name="Amann R."/>
            <person name="Jetten M.S.M."/>
            <person name="Mascher T."/>
            <person name="Medema M.H."/>
            <person name="Devos D.P."/>
            <person name="Kaster A.-K."/>
            <person name="Ovreas L."/>
            <person name="Rohde M."/>
            <person name="Galperin M.Y."/>
            <person name="Jogler C."/>
        </authorList>
    </citation>
    <scope>NUCLEOTIDE SEQUENCE [LARGE SCALE GENOMIC DNA]</scope>
    <source>
        <strain evidence="12 13">K22_7</strain>
    </source>
</reference>
<keyword evidence="6" id="KW-0418">Kinase</keyword>
<feature type="domain" description="FHA" evidence="10">
    <location>
        <begin position="23"/>
        <end position="73"/>
    </location>
</feature>
<dbReference type="InterPro" id="IPR004358">
    <property type="entry name" value="Sig_transdc_His_kin-like_C"/>
</dbReference>
<dbReference type="SMART" id="SM00387">
    <property type="entry name" value="HATPase_c"/>
    <property type="match status" value="1"/>
</dbReference>
<dbReference type="Gene3D" id="2.60.200.20">
    <property type="match status" value="1"/>
</dbReference>
<protein>
    <recommendedName>
        <fullName evidence="2">histidine kinase</fullName>
        <ecNumber evidence="2">2.7.13.3</ecNumber>
    </recommendedName>
</protein>
<dbReference type="EC" id="2.7.13.3" evidence="2"/>
<dbReference type="InterPro" id="IPR000253">
    <property type="entry name" value="FHA_dom"/>
</dbReference>
<dbReference type="KEGG" id="rlc:K227x_48240"/>
<feature type="domain" description="Histidine kinase" evidence="11">
    <location>
        <begin position="341"/>
        <end position="575"/>
    </location>
</feature>
<dbReference type="Gene3D" id="1.10.287.130">
    <property type="match status" value="1"/>
</dbReference>
<evidence type="ECO:0000313" key="12">
    <source>
        <dbReference type="EMBL" id="QDT06414.1"/>
    </source>
</evidence>
<feature type="compositionally biased region" description="Basic and acidic residues" evidence="9">
    <location>
        <begin position="44"/>
        <end position="59"/>
    </location>
</feature>
<keyword evidence="7" id="KW-0067">ATP-binding</keyword>
<dbReference type="PANTHER" id="PTHR43065">
    <property type="entry name" value="SENSOR HISTIDINE KINASE"/>
    <property type="match status" value="1"/>
</dbReference>
<dbReference type="SUPFAM" id="SSF47384">
    <property type="entry name" value="Homodimeric domain of signal transducing histidine kinase"/>
    <property type="match status" value="1"/>
</dbReference>
<evidence type="ECO:0000256" key="1">
    <source>
        <dbReference type="ARBA" id="ARBA00000085"/>
    </source>
</evidence>
<dbReference type="SMART" id="SM00240">
    <property type="entry name" value="FHA"/>
    <property type="match status" value="1"/>
</dbReference>
<dbReference type="Gene3D" id="3.30.565.10">
    <property type="entry name" value="Histidine kinase-like ATPase, C-terminal domain"/>
    <property type="match status" value="1"/>
</dbReference>
<dbReference type="InterPro" id="IPR036097">
    <property type="entry name" value="HisK_dim/P_sf"/>
</dbReference>
<evidence type="ECO:0000256" key="2">
    <source>
        <dbReference type="ARBA" id="ARBA00012438"/>
    </source>
</evidence>
<dbReference type="Pfam" id="PF00498">
    <property type="entry name" value="FHA"/>
    <property type="match status" value="1"/>
</dbReference>
<dbReference type="PANTHER" id="PTHR43065:SF10">
    <property type="entry name" value="PEROXIDE STRESS-ACTIVATED HISTIDINE KINASE MAK3"/>
    <property type="match status" value="1"/>
</dbReference>
<dbReference type="PROSITE" id="PS50006">
    <property type="entry name" value="FHA_DOMAIN"/>
    <property type="match status" value="1"/>
</dbReference>
<dbReference type="InterPro" id="IPR005467">
    <property type="entry name" value="His_kinase_dom"/>
</dbReference>
<dbReference type="AlphaFoldDB" id="A0A517NH10"/>
<evidence type="ECO:0000256" key="9">
    <source>
        <dbReference type="SAM" id="MobiDB-lite"/>
    </source>
</evidence>
<proteinExistence type="predicted"/>
<evidence type="ECO:0000256" key="4">
    <source>
        <dbReference type="ARBA" id="ARBA00022679"/>
    </source>
</evidence>
<dbReference type="Pfam" id="PF01590">
    <property type="entry name" value="GAF"/>
    <property type="match status" value="1"/>
</dbReference>
<dbReference type="Proteomes" id="UP000318538">
    <property type="component" value="Chromosome"/>
</dbReference>
<organism evidence="12 13">
    <name type="scientific">Rubripirellula lacrimiformis</name>
    <dbReference type="NCBI Taxonomy" id="1930273"/>
    <lineage>
        <taxon>Bacteria</taxon>
        <taxon>Pseudomonadati</taxon>
        <taxon>Planctomycetota</taxon>
        <taxon>Planctomycetia</taxon>
        <taxon>Pirellulales</taxon>
        <taxon>Pirellulaceae</taxon>
        <taxon>Rubripirellula</taxon>
    </lineage>
</organism>
<keyword evidence="3" id="KW-0597">Phosphoprotein</keyword>
<keyword evidence="13" id="KW-1185">Reference proteome</keyword>
<dbReference type="Pfam" id="PF02518">
    <property type="entry name" value="HATPase_c"/>
    <property type="match status" value="1"/>
</dbReference>
<dbReference type="GO" id="GO:0005524">
    <property type="term" value="F:ATP binding"/>
    <property type="evidence" value="ECO:0007669"/>
    <property type="project" value="UniProtKB-KW"/>
</dbReference>
<name>A0A517NH10_9BACT</name>
<keyword evidence="5" id="KW-0547">Nucleotide-binding</keyword>
<dbReference type="InterPro" id="IPR003018">
    <property type="entry name" value="GAF"/>
</dbReference>
<dbReference type="SUPFAM" id="SSF49879">
    <property type="entry name" value="SMAD/FHA domain"/>
    <property type="match status" value="1"/>
</dbReference>
<dbReference type="CDD" id="cd00082">
    <property type="entry name" value="HisKA"/>
    <property type="match status" value="1"/>
</dbReference>
<evidence type="ECO:0000256" key="8">
    <source>
        <dbReference type="ARBA" id="ARBA00023012"/>
    </source>
</evidence>
<dbReference type="CDD" id="cd00075">
    <property type="entry name" value="HATPase"/>
    <property type="match status" value="1"/>
</dbReference>
<dbReference type="OrthoDB" id="9765274at2"/>
<evidence type="ECO:0000256" key="5">
    <source>
        <dbReference type="ARBA" id="ARBA00022741"/>
    </source>
</evidence>
<evidence type="ECO:0000259" key="11">
    <source>
        <dbReference type="PROSITE" id="PS50109"/>
    </source>
</evidence>
<evidence type="ECO:0000256" key="7">
    <source>
        <dbReference type="ARBA" id="ARBA00022840"/>
    </source>
</evidence>
<sequence length="588" mass="64929">MPSLFVVRGRDQGKHFQLSEAVYRIGRESSSDIQLLDSESSRRHAELRRDDEGKYDVKDLGSSNGTRINGNRVVQHRLVSGDRIEIGDTLMIYTGTGQPSAMDAAHGVDIVMKSQDDGSRIVSSLSQVMLDSDIVRKPSSHSGRTRSEADRSLEVMYLTAIAVGRTDDLDEVLNRILHLVFDWVEADRGCVMLRDVATEQFRPAARCDREDPTNSVRGKPIAISQTILDYVLEKKEGVRTSDARDDIRFDAAASIVQGGVREALCVPLQGRYAIVGALYIDTYTSPGQFVASGNQTRFNDDHLRLITAIGHQAALAIEDTFYYSALVQSERLAAMGQTIATLSHHIKNILQGISGGSYLIEAGLDRGDTDAVRRGWSIVDRNQDRISNLVMDMLTFSKEREPEKVEADLNETVADVVELMRTRAAELDVEMGTQFDDSMPPALFDPDAIHRAVMNLVTNAIDAASGRLAQEDDFETDEDIEQPAEDPVPGRVFVRTSFEPQVGWTIDVIDNGPGIAPEDREKIFSLFESRKGMRGTGLGLPVSAKIMREHGGELHIVDLETGSGTCFRLRLPDHGTNLSELARLDTIL</sequence>
<dbReference type="RefSeq" id="WP_145173024.1">
    <property type="nucleotide sequence ID" value="NZ_CP036525.1"/>
</dbReference>
<keyword evidence="8" id="KW-0902">Two-component regulatory system</keyword>
<dbReference type="SMART" id="SM00388">
    <property type="entry name" value="HisKA"/>
    <property type="match status" value="1"/>
</dbReference>
<dbReference type="InterPro" id="IPR003594">
    <property type="entry name" value="HATPase_dom"/>
</dbReference>
<dbReference type="Gene3D" id="3.30.450.40">
    <property type="match status" value="1"/>
</dbReference>
<evidence type="ECO:0000256" key="6">
    <source>
        <dbReference type="ARBA" id="ARBA00022777"/>
    </source>
</evidence>
<dbReference type="InterPro" id="IPR003661">
    <property type="entry name" value="HisK_dim/P_dom"/>
</dbReference>
<evidence type="ECO:0000256" key="3">
    <source>
        <dbReference type="ARBA" id="ARBA00022553"/>
    </source>
</evidence>
<dbReference type="CDD" id="cd00060">
    <property type="entry name" value="FHA"/>
    <property type="match status" value="1"/>
</dbReference>
<dbReference type="PROSITE" id="PS50109">
    <property type="entry name" value="HIS_KIN"/>
    <property type="match status" value="1"/>
</dbReference>
<feature type="region of interest" description="Disordered" evidence="9">
    <location>
        <begin position="44"/>
        <end position="68"/>
    </location>
</feature>